<dbReference type="PANTHER" id="PTHR40045">
    <property type="entry name" value="YCGG FAMILY PROTEIN"/>
    <property type="match status" value="1"/>
</dbReference>
<dbReference type="PANTHER" id="PTHR40045:SF1">
    <property type="entry name" value="YQCI_YCGG FAMILY PROTEIN"/>
    <property type="match status" value="1"/>
</dbReference>
<dbReference type="NCBIfam" id="NF041366">
    <property type="entry name" value="GntA_guanitoxin"/>
    <property type="match status" value="1"/>
</dbReference>
<dbReference type="InterPro" id="IPR014988">
    <property type="entry name" value="Uncharacterised_YqcI/YcgG"/>
</dbReference>
<name>A0ABX0HL88_9PROT</name>
<keyword evidence="2" id="KW-1185">Reference proteome</keyword>
<dbReference type="RefSeq" id="WP_155141156.1">
    <property type="nucleotide sequence ID" value="NZ_BMGZ01000002.1"/>
</dbReference>
<evidence type="ECO:0000313" key="1">
    <source>
        <dbReference type="EMBL" id="NHK28835.1"/>
    </source>
</evidence>
<gene>
    <name evidence="1" type="ORF">FF098_013015</name>
</gene>
<sequence length="230" mass="25915">MAMQAGTLREEFDDFIRSDEFPCVGAKAALARGTIDFFAAEHIDEARDDLPLYKALTAFGKTLDNEAPFVQSFVAAFAGPTDLDEEQFEKALWNRLQALHNIDAATGHDWTSAVDSDASSPHFSLSIDGQAYFVVGLHPHSSREARRFSRPILVFNSHEQFEALRADGRFEKMKDIIRQRDIKLEGDINPMLNDFGYGSEARQYSGRMVPEDWQCPLAVQEPEKTLESHD</sequence>
<accession>A0ABX0HL88</accession>
<evidence type="ECO:0000313" key="2">
    <source>
        <dbReference type="Proteomes" id="UP000818603"/>
    </source>
</evidence>
<organism evidence="1 2">
    <name type="scientific">Aquisalinus luteolus</name>
    <dbReference type="NCBI Taxonomy" id="1566827"/>
    <lineage>
        <taxon>Bacteria</taxon>
        <taxon>Pseudomonadati</taxon>
        <taxon>Pseudomonadota</taxon>
        <taxon>Alphaproteobacteria</taxon>
        <taxon>Parvularculales</taxon>
        <taxon>Parvularculaceae</taxon>
        <taxon>Aquisalinus</taxon>
    </lineage>
</organism>
<reference evidence="1 2" key="1">
    <citation type="submission" date="2020-02" db="EMBL/GenBank/DDBJ databases">
        <title>Genome sequence of Parvularcula flava strain NH6-79.</title>
        <authorList>
            <person name="Abdul Karim M.H."/>
            <person name="Lam M.Q."/>
            <person name="Chen S.J."/>
            <person name="Yahya A."/>
            <person name="Shahir S."/>
            <person name="Shamsir M.S."/>
            <person name="Chong C.S."/>
        </authorList>
    </citation>
    <scope>NUCLEOTIDE SEQUENCE [LARGE SCALE GENOMIC DNA]</scope>
    <source>
        <strain evidence="1 2">NH6-79</strain>
    </source>
</reference>
<protein>
    <submittedName>
        <fullName evidence="1">YqcI/YcgG family protein</fullName>
    </submittedName>
</protein>
<comment type="caution">
    <text evidence="1">The sequence shown here is derived from an EMBL/GenBank/DDBJ whole genome shotgun (WGS) entry which is preliminary data.</text>
</comment>
<dbReference type="Proteomes" id="UP000818603">
    <property type="component" value="Unassembled WGS sequence"/>
</dbReference>
<proteinExistence type="predicted"/>
<dbReference type="EMBL" id="VCJR02000002">
    <property type="protein sequence ID" value="NHK28835.1"/>
    <property type="molecule type" value="Genomic_DNA"/>
</dbReference>
<dbReference type="Pfam" id="PF08892">
    <property type="entry name" value="YqcI_YcgG"/>
    <property type="match status" value="1"/>
</dbReference>